<proteinExistence type="predicted"/>
<name>W6RC82_9HYPH</name>
<organism evidence="1 2">
    <name type="scientific">Rhizobium favelukesii</name>
    <dbReference type="NCBI Taxonomy" id="348824"/>
    <lineage>
        <taxon>Bacteria</taxon>
        <taxon>Pseudomonadati</taxon>
        <taxon>Pseudomonadota</taxon>
        <taxon>Alphaproteobacteria</taxon>
        <taxon>Hyphomicrobiales</taxon>
        <taxon>Rhizobiaceae</taxon>
        <taxon>Rhizobium/Agrobacterium group</taxon>
        <taxon>Rhizobium</taxon>
    </lineage>
</organism>
<dbReference type="AlphaFoldDB" id="W6RC82"/>
<accession>W6RC82</accession>
<reference evidence="1" key="1">
    <citation type="submission" date="2013-11" db="EMBL/GenBank/DDBJ databases">
        <title>Draft genome sequence of the broad-host-range Rhizobium sp. LPU83 strain, a member of the low-genetic diversity Oregon-like Rhizobium sp. group.</title>
        <authorList>
            <person name="Wibberg D."/>
            <person name="Puehler A."/>
            <person name="Schlueter A."/>
        </authorList>
    </citation>
    <scope>NUCLEOTIDE SEQUENCE [LARGE SCALE GENOMIC DNA]</scope>
    <source>
        <strain evidence="1">LPU83</strain>
    </source>
</reference>
<dbReference type="EMBL" id="HG916852">
    <property type="protein sequence ID" value="CDM56303.1"/>
    <property type="molecule type" value="Genomic_DNA"/>
</dbReference>
<keyword evidence="2" id="KW-1185">Reference proteome</keyword>
<evidence type="ECO:0000313" key="2">
    <source>
        <dbReference type="Proteomes" id="UP000019443"/>
    </source>
</evidence>
<gene>
    <name evidence="1" type="ORF">LPU83_0621</name>
</gene>
<dbReference type="Proteomes" id="UP000019443">
    <property type="component" value="Chromosome"/>
</dbReference>
<dbReference type="KEGG" id="rhl:LPU83_0621"/>
<dbReference type="HOGENOM" id="CLU_3256919_0_0_5"/>
<evidence type="ECO:0000313" key="1">
    <source>
        <dbReference type="EMBL" id="CDM56303.1"/>
    </source>
</evidence>
<protein>
    <submittedName>
        <fullName evidence="1">Uncharacterized protein</fullName>
    </submittedName>
</protein>
<sequence>MKRLEVILPAGVQIVYDSRLTRRYREVERPKPGLLNTWNDAE</sequence>